<dbReference type="GO" id="GO:0016020">
    <property type="term" value="C:membrane"/>
    <property type="evidence" value="ECO:0007669"/>
    <property type="project" value="UniProtKB-SubCell"/>
</dbReference>
<feature type="transmembrane region" description="Helical" evidence="6">
    <location>
        <begin position="25"/>
        <end position="46"/>
    </location>
</feature>
<proteinExistence type="predicted"/>
<reference evidence="7" key="2">
    <citation type="journal article" date="2014" name="ISME J.">
        <title>Microbial stratification in low pH oxic and suboxic macroscopic growths along an acid mine drainage.</title>
        <authorList>
            <person name="Mendez-Garcia C."/>
            <person name="Mesa V."/>
            <person name="Sprenger R.R."/>
            <person name="Richter M."/>
            <person name="Diez M.S."/>
            <person name="Solano J."/>
            <person name="Bargiela R."/>
            <person name="Golyshina O.V."/>
            <person name="Manteca A."/>
            <person name="Ramos J.L."/>
            <person name="Gallego J.R."/>
            <person name="Llorente I."/>
            <person name="Martins Dos Santos V.A."/>
            <person name="Jensen O.N."/>
            <person name="Pelaez A.I."/>
            <person name="Sanchez J."/>
            <person name="Ferrer M."/>
        </authorList>
    </citation>
    <scope>NUCLEOTIDE SEQUENCE</scope>
</reference>
<evidence type="ECO:0000313" key="7">
    <source>
        <dbReference type="EMBL" id="EQD35666.1"/>
    </source>
</evidence>
<dbReference type="Pfam" id="PF01040">
    <property type="entry name" value="UbiA"/>
    <property type="match status" value="1"/>
</dbReference>
<evidence type="ECO:0000256" key="1">
    <source>
        <dbReference type="ARBA" id="ARBA00004141"/>
    </source>
</evidence>
<comment type="subcellular location">
    <subcellularLocation>
        <location evidence="1">Membrane</location>
        <topology evidence="1">Multi-pass membrane protein</topology>
    </subcellularLocation>
</comment>
<feature type="non-terminal residue" evidence="7">
    <location>
        <position position="82"/>
    </location>
</feature>
<dbReference type="AlphaFoldDB" id="T0YJQ4"/>
<evidence type="ECO:0000256" key="3">
    <source>
        <dbReference type="ARBA" id="ARBA00022692"/>
    </source>
</evidence>
<dbReference type="GO" id="GO:0009234">
    <property type="term" value="P:menaquinone biosynthetic process"/>
    <property type="evidence" value="ECO:0007669"/>
    <property type="project" value="TreeGrafter"/>
</dbReference>
<dbReference type="PANTHER" id="PTHR13929:SF0">
    <property type="entry name" value="UBIA PRENYLTRANSFERASE DOMAIN-CONTAINING PROTEIN 1"/>
    <property type="match status" value="1"/>
</dbReference>
<sequence length="82" mass="8818">MLGVIGLVGGWGYTAPPLQYKYRAAGLPLVFLLMGPLMVLGGYYAVTGSWSWTAAVVSVPIGLLVTAILHGNEWRDSRRGRV</sequence>
<keyword evidence="5 6" id="KW-0472">Membrane</keyword>
<evidence type="ECO:0000256" key="5">
    <source>
        <dbReference type="ARBA" id="ARBA00023136"/>
    </source>
</evidence>
<evidence type="ECO:0000256" key="2">
    <source>
        <dbReference type="ARBA" id="ARBA00022679"/>
    </source>
</evidence>
<feature type="transmembrane region" description="Helical" evidence="6">
    <location>
        <begin position="52"/>
        <end position="71"/>
    </location>
</feature>
<name>T0YJQ4_9ZZZZ</name>
<keyword evidence="3 6" id="KW-0812">Transmembrane</keyword>
<dbReference type="PANTHER" id="PTHR13929">
    <property type="entry name" value="1,4-DIHYDROXY-2-NAPHTHOATE OCTAPRENYLTRANSFERASE"/>
    <property type="match status" value="1"/>
</dbReference>
<accession>T0YJQ4</accession>
<dbReference type="InterPro" id="IPR000537">
    <property type="entry name" value="UbiA_prenyltransferase"/>
</dbReference>
<evidence type="ECO:0000256" key="4">
    <source>
        <dbReference type="ARBA" id="ARBA00022989"/>
    </source>
</evidence>
<organism evidence="7">
    <name type="scientific">mine drainage metagenome</name>
    <dbReference type="NCBI Taxonomy" id="410659"/>
    <lineage>
        <taxon>unclassified sequences</taxon>
        <taxon>metagenomes</taxon>
        <taxon>ecological metagenomes</taxon>
    </lineage>
</organism>
<dbReference type="GO" id="GO:0004659">
    <property type="term" value="F:prenyltransferase activity"/>
    <property type="evidence" value="ECO:0007669"/>
    <property type="project" value="InterPro"/>
</dbReference>
<dbReference type="EMBL" id="AUZY01011217">
    <property type="protein sequence ID" value="EQD35666.1"/>
    <property type="molecule type" value="Genomic_DNA"/>
</dbReference>
<dbReference type="CDD" id="cd13962">
    <property type="entry name" value="PT_UbiA_UBIAD1"/>
    <property type="match status" value="1"/>
</dbReference>
<reference evidence="7" key="1">
    <citation type="submission" date="2013-08" db="EMBL/GenBank/DDBJ databases">
        <authorList>
            <person name="Mendez C."/>
            <person name="Richter M."/>
            <person name="Ferrer M."/>
            <person name="Sanchez J."/>
        </authorList>
    </citation>
    <scope>NUCLEOTIDE SEQUENCE</scope>
</reference>
<gene>
    <name evidence="7" type="ORF">B1B_16824</name>
</gene>
<dbReference type="GO" id="GO:0042371">
    <property type="term" value="P:vitamin K biosynthetic process"/>
    <property type="evidence" value="ECO:0007669"/>
    <property type="project" value="TreeGrafter"/>
</dbReference>
<keyword evidence="4 6" id="KW-1133">Transmembrane helix</keyword>
<dbReference type="InterPro" id="IPR026046">
    <property type="entry name" value="UBIAD1"/>
</dbReference>
<protein>
    <submittedName>
        <fullName evidence="7">1,4-dihydroxy-2-naphthoate octaprenyltransferase</fullName>
    </submittedName>
</protein>
<comment type="caution">
    <text evidence="7">The sequence shown here is derived from an EMBL/GenBank/DDBJ whole genome shotgun (WGS) entry which is preliminary data.</text>
</comment>
<evidence type="ECO:0000256" key="6">
    <source>
        <dbReference type="SAM" id="Phobius"/>
    </source>
</evidence>
<keyword evidence="2 7" id="KW-0808">Transferase</keyword>